<dbReference type="PROSITE" id="PS51257">
    <property type="entry name" value="PROKAR_LIPOPROTEIN"/>
    <property type="match status" value="1"/>
</dbReference>
<organism evidence="1 2">
    <name type="scientific">Flagellimonas ochracea</name>
    <dbReference type="NCBI Taxonomy" id="2696472"/>
    <lineage>
        <taxon>Bacteria</taxon>
        <taxon>Pseudomonadati</taxon>
        <taxon>Bacteroidota</taxon>
        <taxon>Flavobacteriia</taxon>
        <taxon>Flavobacteriales</taxon>
        <taxon>Flavobacteriaceae</taxon>
        <taxon>Flagellimonas</taxon>
    </lineage>
</organism>
<dbReference type="AlphaFoldDB" id="A0A964TF95"/>
<dbReference type="RefSeq" id="WP_166524785.1">
    <property type="nucleotide sequence ID" value="NZ_JAAABI010000009.1"/>
</dbReference>
<dbReference type="EMBL" id="JAAABI010000009">
    <property type="protein sequence ID" value="NAY93374.1"/>
    <property type="molecule type" value="Genomic_DNA"/>
</dbReference>
<dbReference type="Proteomes" id="UP000667650">
    <property type="component" value="Unassembled WGS sequence"/>
</dbReference>
<proteinExistence type="predicted"/>
<evidence type="ECO:0000313" key="2">
    <source>
        <dbReference type="Proteomes" id="UP000667650"/>
    </source>
</evidence>
<reference evidence="1" key="1">
    <citation type="submission" date="2020-01" db="EMBL/GenBank/DDBJ databases">
        <title>Muricauda ochracea sp. nov., isolated from a tidal flat of Garorim bay in Korea.</title>
        <authorList>
            <person name="Kim D."/>
            <person name="Yoo Y."/>
            <person name="Kim J.-J."/>
        </authorList>
    </citation>
    <scope>NUCLEOTIDE SEQUENCE</scope>
    <source>
        <strain evidence="1">JGD-17</strain>
    </source>
</reference>
<accession>A0A964TF95</accession>
<protein>
    <submittedName>
        <fullName evidence="1">Uncharacterized protein</fullName>
    </submittedName>
</protein>
<name>A0A964TF95_9FLAO</name>
<comment type="caution">
    <text evidence="1">The sequence shown here is derived from an EMBL/GenBank/DDBJ whole genome shotgun (WGS) entry which is preliminary data.</text>
</comment>
<evidence type="ECO:0000313" key="1">
    <source>
        <dbReference type="EMBL" id="NAY93374.1"/>
    </source>
</evidence>
<gene>
    <name evidence="1" type="ORF">GTQ34_15800</name>
</gene>
<sequence>MKTIKSIAVLIFFVTLISCDFLESQDRPQGYPDYDYSSIEKIVYFDMETKEQLLIGDLSTLKSAGEYFLNKDNYFKDELRKFNGVKPSFSLTLINPIDTLVLRSYPLSGLKGRLEFDFTVKYDPNNPMKSRKVHRFYIKQGLLDLLGI</sequence>
<keyword evidence="2" id="KW-1185">Reference proteome</keyword>